<accession>A0A9P6RRK9</accession>
<dbReference type="Pfam" id="PF05971">
    <property type="entry name" value="Methyltransf_10"/>
    <property type="match status" value="1"/>
</dbReference>
<dbReference type="GO" id="GO:0005634">
    <property type="term" value="C:nucleus"/>
    <property type="evidence" value="ECO:0007669"/>
    <property type="project" value="TreeGrafter"/>
</dbReference>
<dbReference type="GO" id="GO:0070475">
    <property type="term" value="P:rRNA base methylation"/>
    <property type="evidence" value="ECO:0007669"/>
    <property type="project" value="TreeGrafter"/>
</dbReference>
<evidence type="ECO:0000256" key="6">
    <source>
        <dbReference type="PIRSR" id="PIRSR037350-1"/>
    </source>
</evidence>
<dbReference type="Proteomes" id="UP000738325">
    <property type="component" value="Unassembled WGS sequence"/>
</dbReference>
<dbReference type="Gene3D" id="3.40.50.150">
    <property type="entry name" value="Vaccinia Virus protein VP39"/>
    <property type="match status" value="1"/>
</dbReference>
<dbReference type="InterPro" id="IPR017182">
    <property type="entry name" value="METTL16/PsiM"/>
</dbReference>
<feature type="binding site" evidence="6">
    <location>
        <position position="33"/>
    </location>
    <ligand>
        <name>S-adenosyl-L-methionine</name>
        <dbReference type="ChEBI" id="CHEBI:59789"/>
    </ligand>
</feature>
<keyword evidence="3 5" id="KW-0808">Transferase</keyword>
<comment type="similarity">
    <text evidence="1 5">Belongs to the methyltransferase superfamily. METTL16/RlmF family.</text>
</comment>
<gene>
    <name evidence="7" type="ORF">BGZ99_001311</name>
</gene>
<dbReference type="PANTHER" id="PTHR13393:SF0">
    <property type="entry name" value="RNA N6-ADENOSINE-METHYLTRANSFERASE METTL16"/>
    <property type="match status" value="1"/>
</dbReference>
<feature type="binding site" evidence="6">
    <location>
        <position position="67"/>
    </location>
    <ligand>
        <name>S-adenosyl-L-methionine</name>
        <dbReference type="ChEBI" id="CHEBI:59789"/>
    </ligand>
</feature>
<organism evidence="7 8">
    <name type="scientific">Dissophora globulifera</name>
    <dbReference type="NCBI Taxonomy" id="979702"/>
    <lineage>
        <taxon>Eukaryota</taxon>
        <taxon>Fungi</taxon>
        <taxon>Fungi incertae sedis</taxon>
        <taxon>Mucoromycota</taxon>
        <taxon>Mortierellomycotina</taxon>
        <taxon>Mortierellomycetes</taxon>
        <taxon>Mortierellales</taxon>
        <taxon>Mortierellaceae</taxon>
        <taxon>Dissophora</taxon>
    </lineage>
</organism>
<evidence type="ECO:0000256" key="3">
    <source>
        <dbReference type="ARBA" id="ARBA00022679"/>
    </source>
</evidence>
<dbReference type="SUPFAM" id="SSF53335">
    <property type="entry name" value="S-adenosyl-L-methionine-dependent methyltransferases"/>
    <property type="match status" value="1"/>
</dbReference>
<keyword evidence="4 6" id="KW-0949">S-adenosyl-L-methionine</keyword>
<keyword evidence="8" id="KW-1185">Reference proteome</keyword>
<dbReference type="InterPro" id="IPR029063">
    <property type="entry name" value="SAM-dependent_MTases_sf"/>
</dbReference>
<dbReference type="PANTHER" id="PTHR13393">
    <property type="entry name" value="SAM-DEPENDENT METHYLTRANSFERASE"/>
    <property type="match status" value="1"/>
</dbReference>
<name>A0A9P6RRK9_9FUNG</name>
<dbReference type="PIRSF" id="PIRSF037350">
    <property type="entry name" value="Mtase_ZK1128_prd"/>
    <property type="match status" value="1"/>
</dbReference>
<comment type="caution">
    <text evidence="7">The sequence shown here is derived from an EMBL/GenBank/DDBJ whole genome shotgun (WGS) entry which is preliminary data.</text>
</comment>
<dbReference type="EMBL" id="JAAAIP010000132">
    <property type="protein sequence ID" value="KAG0324892.1"/>
    <property type="molecule type" value="Genomic_DNA"/>
</dbReference>
<evidence type="ECO:0000256" key="5">
    <source>
        <dbReference type="PIRNR" id="PIRNR037350"/>
    </source>
</evidence>
<dbReference type="GO" id="GO:0008168">
    <property type="term" value="F:methyltransferase activity"/>
    <property type="evidence" value="ECO:0007669"/>
    <property type="project" value="UniProtKB-UniRule"/>
</dbReference>
<evidence type="ECO:0000313" key="8">
    <source>
        <dbReference type="Proteomes" id="UP000738325"/>
    </source>
</evidence>
<evidence type="ECO:0000313" key="7">
    <source>
        <dbReference type="EMBL" id="KAG0324892.1"/>
    </source>
</evidence>
<feature type="binding site" evidence="6">
    <location>
        <position position="118"/>
    </location>
    <ligand>
        <name>S-adenosyl-L-methionine</name>
        <dbReference type="ChEBI" id="CHEBI:59789"/>
    </ligand>
</feature>
<sequence>MALRELTYTLLRRDFSIELDIPVDSLCPAIPNRVNYICWIEDLMSNDTNKPIRGIDMNKNWTMVATDINDRSISYATKNVARNHLEQTISVVKSTPSQIFPDILFNDNEQTYDFCMCNPPFYEDEQDIQDSLEAKEAEPSAVCRGTSNEIITTGGEVQFVKRIIDESRQRLAKIRWYTSMVGKKSSLDSITAYFKEHKILNYTLMTLRQGKTNRWAVAWSFGDEHASWASLQHVSNKMVKLSAPATALSFITQSASEHTAMDRTKELLDQLSIHYEVSDSQPGREAERGSIVIHARAKGNTWSRSARRALARAAKDPEFGGGETTSVASTVSTSKADVMGVDLRVLPGAEGEQMVEMTWTVGQDRDLFESFFLHFRNRFRVQPDKQQD</sequence>
<protein>
    <recommendedName>
        <fullName evidence="5">U6 small nuclear RNA (adenine-(43)-N(6))-methyltransferase</fullName>
        <ecNumber evidence="5">2.1.1.-</ecNumber>
    </recommendedName>
</protein>
<dbReference type="OrthoDB" id="514248at2759"/>
<evidence type="ECO:0000256" key="1">
    <source>
        <dbReference type="ARBA" id="ARBA00005878"/>
    </source>
</evidence>
<proteinExistence type="inferred from homology"/>
<keyword evidence="2 5" id="KW-0489">Methyltransferase</keyword>
<evidence type="ECO:0000256" key="4">
    <source>
        <dbReference type="ARBA" id="ARBA00022691"/>
    </source>
</evidence>
<dbReference type="InterPro" id="IPR010286">
    <property type="entry name" value="METTL16/RlmF"/>
</dbReference>
<dbReference type="AlphaFoldDB" id="A0A9P6RRK9"/>
<dbReference type="EC" id="2.1.1.-" evidence="5"/>
<reference evidence="7" key="1">
    <citation type="journal article" date="2020" name="Fungal Divers.">
        <title>Resolving the Mortierellaceae phylogeny through synthesis of multi-gene phylogenetics and phylogenomics.</title>
        <authorList>
            <person name="Vandepol N."/>
            <person name="Liber J."/>
            <person name="Desiro A."/>
            <person name="Na H."/>
            <person name="Kennedy M."/>
            <person name="Barry K."/>
            <person name="Grigoriev I.V."/>
            <person name="Miller A.N."/>
            <person name="O'Donnell K."/>
            <person name="Stajich J.E."/>
            <person name="Bonito G."/>
        </authorList>
    </citation>
    <scope>NUCLEOTIDE SEQUENCE</scope>
    <source>
        <strain evidence="7">REB-010B</strain>
    </source>
</reference>
<evidence type="ECO:0000256" key="2">
    <source>
        <dbReference type="ARBA" id="ARBA00022603"/>
    </source>
</evidence>